<sequence length="81" mass="9419">MQSNHHHHHHHHHHPHHHKPPVDSFQLGKQTNKTKKQKNMNVVLSEEGRLPAPDLSLARDGCILPTILYFRRRALSTNHKG</sequence>
<reference evidence="2 3" key="1">
    <citation type="submission" date="2019-03" db="EMBL/GenBank/DDBJ databases">
        <title>First draft genome of Liparis tanakae, snailfish: a comprehensive survey of snailfish specific genes.</title>
        <authorList>
            <person name="Kim W."/>
            <person name="Song I."/>
            <person name="Jeong J.-H."/>
            <person name="Kim D."/>
            <person name="Kim S."/>
            <person name="Ryu S."/>
            <person name="Song J.Y."/>
            <person name="Lee S.K."/>
        </authorList>
    </citation>
    <scope>NUCLEOTIDE SEQUENCE [LARGE SCALE GENOMIC DNA]</scope>
    <source>
        <tissue evidence="2">Muscle</tissue>
    </source>
</reference>
<dbReference type="EMBL" id="SRLO01000168">
    <property type="protein sequence ID" value="TNN70016.1"/>
    <property type="molecule type" value="Genomic_DNA"/>
</dbReference>
<name>A0A4Z2HVY8_9TELE</name>
<comment type="caution">
    <text evidence="2">The sequence shown here is derived from an EMBL/GenBank/DDBJ whole genome shotgun (WGS) entry which is preliminary data.</text>
</comment>
<keyword evidence="3" id="KW-1185">Reference proteome</keyword>
<evidence type="ECO:0000313" key="3">
    <source>
        <dbReference type="Proteomes" id="UP000314294"/>
    </source>
</evidence>
<proteinExistence type="predicted"/>
<feature type="compositionally biased region" description="Basic residues" evidence="1">
    <location>
        <begin position="1"/>
        <end position="19"/>
    </location>
</feature>
<evidence type="ECO:0000313" key="2">
    <source>
        <dbReference type="EMBL" id="TNN70016.1"/>
    </source>
</evidence>
<evidence type="ECO:0000256" key="1">
    <source>
        <dbReference type="SAM" id="MobiDB-lite"/>
    </source>
</evidence>
<organism evidence="2 3">
    <name type="scientific">Liparis tanakae</name>
    <name type="common">Tanaka's snailfish</name>
    <dbReference type="NCBI Taxonomy" id="230148"/>
    <lineage>
        <taxon>Eukaryota</taxon>
        <taxon>Metazoa</taxon>
        <taxon>Chordata</taxon>
        <taxon>Craniata</taxon>
        <taxon>Vertebrata</taxon>
        <taxon>Euteleostomi</taxon>
        <taxon>Actinopterygii</taxon>
        <taxon>Neopterygii</taxon>
        <taxon>Teleostei</taxon>
        <taxon>Neoteleostei</taxon>
        <taxon>Acanthomorphata</taxon>
        <taxon>Eupercaria</taxon>
        <taxon>Perciformes</taxon>
        <taxon>Cottioidei</taxon>
        <taxon>Cottales</taxon>
        <taxon>Liparidae</taxon>
        <taxon>Liparis</taxon>
    </lineage>
</organism>
<dbReference type="AlphaFoldDB" id="A0A4Z2HVY8"/>
<gene>
    <name evidence="2" type="ORF">EYF80_019692</name>
</gene>
<feature type="region of interest" description="Disordered" evidence="1">
    <location>
        <begin position="1"/>
        <end position="45"/>
    </location>
</feature>
<dbReference type="Proteomes" id="UP000314294">
    <property type="component" value="Unassembled WGS sequence"/>
</dbReference>
<accession>A0A4Z2HVY8</accession>
<protein>
    <submittedName>
        <fullName evidence="2">Uncharacterized protein</fullName>
    </submittedName>
</protein>